<keyword evidence="5 12" id="KW-0349">Heme</keyword>
<feature type="transmembrane region" description="Helical" evidence="12">
    <location>
        <begin position="327"/>
        <end position="349"/>
    </location>
</feature>
<evidence type="ECO:0000256" key="10">
    <source>
        <dbReference type="ARBA" id="ARBA00023004"/>
    </source>
</evidence>
<evidence type="ECO:0000256" key="3">
    <source>
        <dbReference type="ARBA" id="ARBA00022448"/>
    </source>
</evidence>
<evidence type="ECO:0000256" key="9">
    <source>
        <dbReference type="ARBA" id="ARBA00022989"/>
    </source>
</evidence>
<feature type="transmembrane region" description="Helical" evidence="12">
    <location>
        <begin position="20"/>
        <end position="45"/>
    </location>
</feature>
<comment type="similarity">
    <text evidence="2 12">Belongs to the cytochrome ubiquinol oxidase subunit 1 family.</text>
</comment>
<reference evidence="13 14" key="1">
    <citation type="journal article" date="2020" name="Microorganisms">
        <title>Polyphasic Characterisation of Cedecea colo sp. nov., a New Enteric Bacterium Isolated from the Koala Hindgut.</title>
        <authorList>
            <person name="Boath J.M."/>
            <person name="Dakhal S."/>
            <person name="Van T.T.H."/>
            <person name="Moore R.J."/>
            <person name="Dekiwadia C."/>
            <person name="Macreadie I.G."/>
        </authorList>
    </citation>
    <scope>NUCLEOTIDE SEQUENCE [LARGE SCALE GENOMIC DNA]</scope>
    <source>
        <strain evidence="13 14">ZA</strain>
    </source>
</reference>
<dbReference type="EMBL" id="SOYS01000001">
    <property type="protein sequence ID" value="NIY46683.1"/>
    <property type="molecule type" value="Genomic_DNA"/>
</dbReference>
<keyword evidence="3 12" id="KW-0813">Transport</keyword>
<evidence type="ECO:0000256" key="8">
    <source>
        <dbReference type="ARBA" id="ARBA00022982"/>
    </source>
</evidence>
<evidence type="ECO:0000256" key="5">
    <source>
        <dbReference type="ARBA" id="ARBA00022617"/>
    </source>
</evidence>
<protein>
    <submittedName>
        <fullName evidence="13">Cytochrome ubiquinol oxidase subunit I</fullName>
    </submittedName>
</protein>
<keyword evidence="10 12" id="KW-0408">Iron</keyword>
<feature type="transmembrane region" description="Helical" evidence="12">
    <location>
        <begin position="217"/>
        <end position="239"/>
    </location>
</feature>
<gene>
    <name evidence="13" type="ORF">E2L00_03860</name>
</gene>
<dbReference type="InterPro" id="IPR002585">
    <property type="entry name" value="Cyt-d_ubiquinol_oxidase_su_1"/>
</dbReference>
<evidence type="ECO:0000256" key="2">
    <source>
        <dbReference type="ARBA" id="ARBA00009819"/>
    </source>
</evidence>
<proteinExistence type="inferred from homology"/>
<feature type="transmembrane region" description="Helical" evidence="12">
    <location>
        <begin position="128"/>
        <end position="149"/>
    </location>
</feature>
<dbReference type="Proteomes" id="UP000697927">
    <property type="component" value="Unassembled WGS sequence"/>
</dbReference>
<evidence type="ECO:0000256" key="6">
    <source>
        <dbReference type="ARBA" id="ARBA00022692"/>
    </source>
</evidence>
<evidence type="ECO:0000256" key="11">
    <source>
        <dbReference type="ARBA" id="ARBA00023136"/>
    </source>
</evidence>
<feature type="transmembrane region" description="Helical" evidence="12">
    <location>
        <begin position="402"/>
        <end position="424"/>
    </location>
</feature>
<evidence type="ECO:0000256" key="1">
    <source>
        <dbReference type="ARBA" id="ARBA00004651"/>
    </source>
</evidence>
<keyword evidence="14" id="KW-1185">Reference proteome</keyword>
<feature type="transmembrane region" description="Helical" evidence="12">
    <location>
        <begin position="57"/>
        <end position="78"/>
    </location>
</feature>
<dbReference type="PANTHER" id="PTHR30365">
    <property type="entry name" value="CYTOCHROME D UBIQUINOL OXIDASE"/>
    <property type="match status" value="1"/>
</dbReference>
<accession>A0ABX0VHZ8</accession>
<dbReference type="PANTHER" id="PTHR30365:SF14">
    <property type="entry name" value="CYTOCHROME BD MENAQUINOL OXIDASE SUBUNIT I-RELATED"/>
    <property type="match status" value="1"/>
</dbReference>
<evidence type="ECO:0000256" key="12">
    <source>
        <dbReference type="PIRNR" id="PIRNR006446"/>
    </source>
</evidence>
<organism evidence="13 14">
    <name type="scientific">Cedecea colo</name>
    <dbReference type="NCBI Taxonomy" id="2552946"/>
    <lineage>
        <taxon>Bacteria</taxon>
        <taxon>Pseudomonadati</taxon>
        <taxon>Pseudomonadota</taxon>
        <taxon>Gammaproteobacteria</taxon>
        <taxon>Enterobacterales</taxon>
        <taxon>Enterobacteriaceae</taxon>
        <taxon>Cedecea</taxon>
    </lineage>
</organism>
<sequence length="463" mass="51253">MTDAEWVLLLSRGQFSLTMGMHITLAALTLGLAPFLVWFEARWLWGQRNAAREALHFWIKIFALTVAIGAVTGVVMEFQFGTNWTPFSKKVGGFIGPLLFFEVLVAFFLESALTGVMLFGMGKIRPGLHFAVTCLVAIGALISAFWILAANSWMQTPVNYSLDDNGIFSPVNWQALISAPSFPLRFAHMVLAAYIAVAVMIAGVAAWRILHRPGESAARCMAVCAIWFAVVALPVQFVVGDRHGEKTLRYQPAKIAAIEATWHPPAPGEGEPLRLFAIPDRHAQRNHFELAIPDIGSLYLRHNLTGHIKSLSEFPADERPPVLPVFFAFRIMVGLGLLMFITQLAAVIQHLRGRLYTSRRLLWLLVILSPAGFIAMLSGWVVTEMGRQPWIVQGLLRTAKNVSALPLSWLIISCCSVLVVYAFVFSYGMRHFLRYVAAPLPAGEEVVSTKIVTRPGGKSSWKD</sequence>
<keyword evidence="6 12" id="KW-0812">Transmembrane</keyword>
<evidence type="ECO:0000313" key="13">
    <source>
        <dbReference type="EMBL" id="NIY46683.1"/>
    </source>
</evidence>
<evidence type="ECO:0000313" key="14">
    <source>
        <dbReference type="Proteomes" id="UP000697927"/>
    </source>
</evidence>
<comment type="caution">
    <text evidence="13">The sequence shown here is derived from an EMBL/GenBank/DDBJ whole genome shotgun (WGS) entry which is preliminary data.</text>
</comment>
<evidence type="ECO:0000256" key="4">
    <source>
        <dbReference type="ARBA" id="ARBA00022475"/>
    </source>
</evidence>
<dbReference type="Pfam" id="PF01654">
    <property type="entry name" value="Cyt_bd_oxida_I"/>
    <property type="match status" value="1"/>
</dbReference>
<feature type="transmembrane region" description="Helical" evidence="12">
    <location>
        <begin position="186"/>
        <end position="210"/>
    </location>
</feature>
<keyword evidence="9 12" id="KW-1133">Transmembrane helix</keyword>
<evidence type="ECO:0000256" key="7">
    <source>
        <dbReference type="ARBA" id="ARBA00022723"/>
    </source>
</evidence>
<keyword evidence="11 12" id="KW-0472">Membrane</keyword>
<keyword evidence="7 12" id="KW-0479">Metal-binding</keyword>
<dbReference type="RefSeq" id="WP_167607211.1">
    <property type="nucleotide sequence ID" value="NZ_SOYS01000001.1"/>
</dbReference>
<keyword evidence="4 12" id="KW-1003">Cell membrane</keyword>
<feature type="transmembrane region" description="Helical" evidence="12">
    <location>
        <begin position="361"/>
        <end position="382"/>
    </location>
</feature>
<dbReference type="PIRSF" id="PIRSF006446">
    <property type="entry name" value="Cyt_quinol_oxidase_1"/>
    <property type="match status" value="1"/>
</dbReference>
<keyword evidence="8 12" id="KW-0249">Electron transport</keyword>
<name>A0ABX0VHZ8_9ENTR</name>
<comment type="subcellular location">
    <subcellularLocation>
        <location evidence="12">Cell inner membrane</location>
    </subcellularLocation>
    <subcellularLocation>
        <location evidence="1">Cell membrane</location>
        <topology evidence="1">Multi-pass membrane protein</topology>
    </subcellularLocation>
</comment>
<feature type="transmembrane region" description="Helical" evidence="12">
    <location>
        <begin position="98"/>
        <end position="121"/>
    </location>
</feature>